<gene>
    <name evidence="1" type="ORF">GCM10023209_36460</name>
</gene>
<comment type="caution">
    <text evidence="1">The sequence shown here is derived from an EMBL/GenBank/DDBJ whole genome shotgun (WGS) entry which is preliminary data.</text>
</comment>
<accession>A0ABP9LMM3</accession>
<protein>
    <submittedName>
        <fullName evidence="1">Uncharacterized protein</fullName>
    </submittedName>
</protein>
<reference evidence="2" key="1">
    <citation type="journal article" date="2019" name="Int. J. Syst. Evol. Microbiol.">
        <title>The Global Catalogue of Microorganisms (GCM) 10K type strain sequencing project: providing services to taxonomists for standard genome sequencing and annotation.</title>
        <authorList>
            <consortium name="The Broad Institute Genomics Platform"/>
            <consortium name="The Broad Institute Genome Sequencing Center for Infectious Disease"/>
            <person name="Wu L."/>
            <person name="Ma J."/>
        </authorList>
    </citation>
    <scope>NUCLEOTIDE SEQUENCE [LARGE SCALE GENOMIC DNA]</scope>
    <source>
        <strain evidence="2">JCM 18015</strain>
    </source>
</reference>
<dbReference type="Proteomes" id="UP001499910">
    <property type="component" value="Unassembled WGS sequence"/>
</dbReference>
<dbReference type="EMBL" id="BAABHW010000008">
    <property type="protein sequence ID" value="GAA5081617.1"/>
    <property type="molecule type" value="Genomic_DNA"/>
</dbReference>
<evidence type="ECO:0000313" key="2">
    <source>
        <dbReference type="Proteomes" id="UP001499910"/>
    </source>
</evidence>
<proteinExistence type="predicted"/>
<sequence>MEIDGSSTGKRVGGALYVHQSAMDCLLLEQSRPIAAAAEHVPKGNWNVAKIDLADYRAVSLLNYEDFAEHAFPALRQSHRVDLGTGVVTVRRYQTNPPILHRKELLLAPDAPGRDVYLALTRELERRGLFVDMTRRGRQHAWEAALAEAGIEVRDHRVVASRTTRGSFDDC</sequence>
<evidence type="ECO:0000313" key="1">
    <source>
        <dbReference type="EMBL" id="GAA5081617.1"/>
    </source>
</evidence>
<organism evidence="1 2">
    <name type="scientific">[Roseibacterium] beibuensis</name>
    <dbReference type="NCBI Taxonomy" id="1193142"/>
    <lineage>
        <taxon>Bacteria</taxon>
        <taxon>Pseudomonadati</taxon>
        <taxon>Pseudomonadota</taxon>
        <taxon>Alphaproteobacteria</taxon>
        <taxon>Rhodobacterales</taxon>
        <taxon>Roseobacteraceae</taxon>
        <taxon>Roseicyclus</taxon>
    </lineage>
</organism>
<keyword evidence="2" id="KW-1185">Reference proteome</keyword>
<name>A0ABP9LMM3_9RHOB</name>